<evidence type="ECO:0000313" key="2">
    <source>
        <dbReference type="Proteomes" id="UP000798662"/>
    </source>
</evidence>
<dbReference type="Proteomes" id="UP000798662">
    <property type="component" value="Chromosome 2"/>
</dbReference>
<organism evidence="1 2">
    <name type="scientific">Pyropia yezoensis</name>
    <name type="common">Susabi-nori</name>
    <name type="synonym">Porphyra yezoensis</name>
    <dbReference type="NCBI Taxonomy" id="2788"/>
    <lineage>
        <taxon>Eukaryota</taxon>
        <taxon>Rhodophyta</taxon>
        <taxon>Bangiophyceae</taxon>
        <taxon>Bangiales</taxon>
        <taxon>Bangiaceae</taxon>
        <taxon>Pyropia</taxon>
    </lineage>
</organism>
<gene>
    <name evidence="1" type="ORF">I4F81_008043</name>
</gene>
<evidence type="ECO:0000313" key="1">
    <source>
        <dbReference type="EMBL" id="KAK1865512.1"/>
    </source>
</evidence>
<sequence>MASRPAAACASAALAAPPRGGLALARPDLAGLGGCPALGTTLLFRFRLVARFMRATCDAPEGAAWPGDVMAAIVLASKSESDAMTSSSEDALASDTTCFVCRFKDSQALVLSGLASSSNLLSRPLLFGKAAEKAAGFLRSHRMTLAFFDSWLF</sequence>
<dbReference type="EMBL" id="CM020619">
    <property type="protein sequence ID" value="KAK1865512.1"/>
    <property type="molecule type" value="Genomic_DNA"/>
</dbReference>
<protein>
    <submittedName>
        <fullName evidence="1">Uncharacterized protein</fullName>
    </submittedName>
</protein>
<proteinExistence type="predicted"/>
<comment type="caution">
    <text evidence="1">The sequence shown here is derived from an EMBL/GenBank/DDBJ whole genome shotgun (WGS) entry which is preliminary data.</text>
</comment>
<reference evidence="1" key="1">
    <citation type="submission" date="2019-11" db="EMBL/GenBank/DDBJ databases">
        <title>Nori genome reveals adaptations in red seaweeds to the harsh intertidal environment.</title>
        <authorList>
            <person name="Wang D."/>
            <person name="Mao Y."/>
        </authorList>
    </citation>
    <scope>NUCLEOTIDE SEQUENCE</scope>
    <source>
        <tissue evidence="1">Gametophyte</tissue>
    </source>
</reference>
<name>A0ACC3C6T2_PYRYE</name>
<accession>A0ACC3C6T2</accession>
<keyword evidence="2" id="KW-1185">Reference proteome</keyword>